<protein>
    <recommendedName>
        <fullName evidence="1">DUF7869 domain-containing protein</fullName>
    </recommendedName>
</protein>
<organism evidence="2 3">
    <name type="scientific">Caenorhabditis angaria</name>
    <dbReference type="NCBI Taxonomy" id="860376"/>
    <lineage>
        <taxon>Eukaryota</taxon>
        <taxon>Metazoa</taxon>
        <taxon>Ecdysozoa</taxon>
        <taxon>Nematoda</taxon>
        <taxon>Chromadorea</taxon>
        <taxon>Rhabditida</taxon>
        <taxon>Rhabditina</taxon>
        <taxon>Rhabditomorpha</taxon>
        <taxon>Rhabditoidea</taxon>
        <taxon>Rhabditidae</taxon>
        <taxon>Peloderinae</taxon>
        <taxon>Caenorhabditis</taxon>
    </lineage>
</organism>
<name>A0A9P1J164_9PELO</name>
<dbReference type="EMBL" id="CANHGI010000006">
    <property type="protein sequence ID" value="CAI5454998.1"/>
    <property type="molecule type" value="Genomic_DNA"/>
</dbReference>
<dbReference type="AlphaFoldDB" id="A0A9P1J164"/>
<dbReference type="Proteomes" id="UP001152747">
    <property type="component" value="Unassembled WGS sequence"/>
</dbReference>
<dbReference type="InterPro" id="IPR057191">
    <property type="entry name" value="DUF7869"/>
</dbReference>
<dbReference type="OrthoDB" id="6779410at2759"/>
<gene>
    <name evidence="2" type="ORF">CAMP_LOCUS17635</name>
</gene>
<proteinExistence type="predicted"/>
<dbReference type="Pfam" id="PF25273">
    <property type="entry name" value="DUF7869"/>
    <property type="match status" value="1"/>
</dbReference>
<evidence type="ECO:0000313" key="2">
    <source>
        <dbReference type="EMBL" id="CAI5454998.1"/>
    </source>
</evidence>
<evidence type="ECO:0000259" key="1">
    <source>
        <dbReference type="Pfam" id="PF25273"/>
    </source>
</evidence>
<evidence type="ECO:0000313" key="3">
    <source>
        <dbReference type="Proteomes" id="UP001152747"/>
    </source>
</evidence>
<feature type="domain" description="DUF7869" evidence="1">
    <location>
        <begin position="164"/>
        <end position="330"/>
    </location>
</feature>
<reference evidence="2" key="1">
    <citation type="submission" date="2022-11" db="EMBL/GenBank/DDBJ databases">
        <authorList>
            <person name="Kikuchi T."/>
        </authorList>
    </citation>
    <scope>NUCLEOTIDE SEQUENCE</scope>
    <source>
        <strain evidence="2">PS1010</strain>
    </source>
</reference>
<keyword evidence="3" id="KW-1185">Reference proteome</keyword>
<sequence length="358" mass="40913">MEFVDEKPSMDYPSLVMSIDEHLKIERDQFKNFCSGEYESIDDILKIKCCDLHCNLKITKLLDYASGEKSYQSHIKRNHQKTILNLADGLVNIEPFVQYNPAGGIIIPSNHKIRTERVITSTVEKLSRKSDCDLVVLRTDGMSNKNTKLPMLDQRPKFIGDSFRLTIHLNTVQVADSSDGFQYKNFEYITADKKYRMTSSYILSIYIDAMLKLSHIPSHLIIIMDNARNNKSDVIIGGFAYLLHHLKNVERVTLLYPSVGHTHGPTDSHFGVISDVLKHSECVDVSDFERVVSEIPSTTSVRHNVSIYNFDNIKDHMVPWKYRTDVHQIVLLKGTGDLVFIDEIEQFQAKSTGVVQMK</sequence>
<comment type="caution">
    <text evidence="2">The sequence shown here is derived from an EMBL/GenBank/DDBJ whole genome shotgun (WGS) entry which is preliminary data.</text>
</comment>
<accession>A0A9P1J164</accession>